<dbReference type="Pfam" id="PF00092">
    <property type="entry name" value="VWA"/>
    <property type="match status" value="1"/>
</dbReference>
<reference evidence="3" key="1">
    <citation type="submission" date="2021-12" db="EMBL/GenBank/DDBJ databases">
        <authorList>
            <person name="Rodrigo-Torres L."/>
            <person name="Arahal R. D."/>
            <person name="Lucena T."/>
        </authorList>
    </citation>
    <scope>NUCLEOTIDE SEQUENCE</scope>
    <source>
        <strain evidence="3">CECT 8267</strain>
    </source>
</reference>
<keyword evidence="1" id="KW-0812">Transmembrane</keyword>
<dbReference type="PANTHER" id="PTHR22550">
    <property type="entry name" value="SPORE GERMINATION PROTEIN"/>
    <property type="match status" value="1"/>
</dbReference>
<accession>A0ABM9AIG3</accession>
<dbReference type="PROSITE" id="PS50234">
    <property type="entry name" value="VWFA"/>
    <property type="match status" value="1"/>
</dbReference>
<gene>
    <name evidence="3" type="ORF">SIN8267_02694</name>
</gene>
<dbReference type="PRINTS" id="PR00453">
    <property type="entry name" value="VWFADOMAIN"/>
</dbReference>
<protein>
    <recommendedName>
        <fullName evidence="2">VWFA domain-containing protein</fullName>
    </recommendedName>
</protein>
<dbReference type="InterPro" id="IPR050768">
    <property type="entry name" value="UPF0353/GerABKA_families"/>
</dbReference>
<dbReference type="InterPro" id="IPR002035">
    <property type="entry name" value="VWF_A"/>
</dbReference>
<dbReference type="SUPFAM" id="SSF53300">
    <property type="entry name" value="vWA-like"/>
    <property type="match status" value="1"/>
</dbReference>
<dbReference type="EMBL" id="CAKLPX010000003">
    <property type="protein sequence ID" value="CAH0992561.1"/>
    <property type="molecule type" value="Genomic_DNA"/>
</dbReference>
<comment type="caution">
    <text evidence="3">The sequence shown here is derived from an EMBL/GenBank/DDBJ whole genome shotgun (WGS) entry which is preliminary data.</text>
</comment>
<dbReference type="InterPro" id="IPR036465">
    <property type="entry name" value="vWFA_dom_sf"/>
</dbReference>
<organism evidence="3 4">
    <name type="scientific">Sinobacterium norvegicum</name>
    <dbReference type="NCBI Taxonomy" id="1641715"/>
    <lineage>
        <taxon>Bacteria</taxon>
        <taxon>Pseudomonadati</taxon>
        <taxon>Pseudomonadota</taxon>
        <taxon>Gammaproteobacteria</taxon>
        <taxon>Cellvibrionales</taxon>
        <taxon>Spongiibacteraceae</taxon>
        <taxon>Sinobacterium</taxon>
    </lineage>
</organism>
<evidence type="ECO:0000313" key="4">
    <source>
        <dbReference type="Proteomes" id="UP000838100"/>
    </source>
</evidence>
<keyword evidence="1" id="KW-0472">Membrane</keyword>
<feature type="transmembrane region" description="Helical" evidence="1">
    <location>
        <begin position="300"/>
        <end position="320"/>
    </location>
</feature>
<dbReference type="CDD" id="cd01467">
    <property type="entry name" value="vWA_BatA_type"/>
    <property type="match status" value="1"/>
</dbReference>
<dbReference type="SMART" id="SM00327">
    <property type="entry name" value="VWA"/>
    <property type="match status" value="1"/>
</dbReference>
<proteinExistence type="predicted"/>
<dbReference type="RefSeq" id="WP_237445243.1">
    <property type="nucleotide sequence ID" value="NZ_CAKLPX010000003.1"/>
</dbReference>
<keyword evidence="1" id="KW-1133">Transmembrane helix</keyword>
<keyword evidence="4" id="KW-1185">Reference proteome</keyword>
<dbReference type="InterPro" id="IPR033881">
    <property type="entry name" value="vWA_BatA_type"/>
</dbReference>
<sequence>MIEFAHPWWLLILPLPYVISRFSPAYKTRRSGVRVSFFYRLATLLGEKPEQGAVQLQPSWWQRFALIFSWLMLVTAMTKPIVLGEVQQRELSGRDIMVVVDLSGSMAAEDFSQQQQQPLSRLAAVKTVLAEFSDNRPGDRLGLILFGDAPYLQAPFTADHQAWLDLLNETEVAMAGPSTHLGDAIGLTIQSFSDSKVKEKVAIVLTDGNDTDSLVPPLEAAKVAASYDVRIHMVAMGNPETVGENALDMTVIEQVAEITGGQSYLALSQQQLTQVYQAIAALEPEIYQSTSYRPKTSVHYLPLAFAFVIYLFAFVASTVIRLKKTAGEQHV</sequence>
<dbReference type="PANTHER" id="PTHR22550:SF18">
    <property type="entry name" value="VWFA DOMAIN-CONTAINING PROTEIN"/>
    <property type="match status" value="1"/>
</dbReference>
<feature type="domain" description="VWFA" evidence="2">
    <location>
        <begin position="95"/>
        <end position="279"/>
    </location>
</feature>
<name>A0ABM9AIG3_9GAMM</name>
<dbReference type="Gene3D" id="3.40.50.410">
    <property type="entry name" value="von Willebrand factor, type A domain"/>
    <property type="match status" value="1"/>
</dbReference>
<evidence type="ECO:0000256" key="1">
    <source>
        <dbReference type="SAM" id="Phobius"/>
    </source>
</evidence>
<evidence type="ECO:0000259" key="2">
    <source>
        <dbReference type="PROSITE" id="PS50234"/>
    </source>
</evidence>
<evidence type="ECO:0000313" key="3">
    <source>
        <dbReference type="EMBL" id="CAH0992561.1"/>
    </source>
</evidence>
<dbReference type="Proteomes" id="UP000838100">
    <property type="component" value="Unassembled WGS sequence"/>
</dbReference>